<keyword evidence="4" id="KW-0472">Membrane</keyword>
<accession>A0A9N8WL22</accession>
<sequence length="263" mass="29509">MTEQNSSRGLYNRKSQNEVLQQERISFGRSNSVDYETNKYTWEHCNDLSLESNDEDTEGFIVEQEDSSTRTPQDPSVKKIIAMARGTDSIQSEGSGINGSANAPEDKMCRICFAGSEEEDNLGRLISPCQCKGTMRDLEDEEESEDDLVEPLFTEPITVSTIFTIDYFHVVLGFMFVGLVGFLQLFFSLMWFGPLPSWNTFRIGSASGGGSGRRADGFTVFFFTIIIILGTLKATWGMYKLVRSASRKLLEKVEMTILEVNEA</sequence>
<dbReference type="AlphaFoldDB" id="A0A9N8WL22"/>
<keyword evidence="4" id="KW-0812">Transmembrane</keyword>
<dbReference type="Proteomes" id="UP000789375">
    <property type="component" value="Unassembled WGS sequence"/>
</dbReference>
<keyword evidence="7" id="KW-1185">Reference proteome</keyword>
<dbReference type="EMBL" id="CAJVPP010000503">
    <property type="protein sequence ID" value="CAG8488394.1"/>
    <property type="molecule type" value="Genomic_DNA"/>
</dbReference>
<keyword evidence="4" id="KW-1133">Transmembrane helix</keyword>
<evidence type="ECO:0000256" key="1">
    <source>
        <dbReference type="ARBA" id="ARBA00022723"/>
    </source>
</evidence>
<dbReference type="InterPro" id="IPR011016">
    <property type="entry name" value="Znf_RING-CH"/>
</dbReference>
<feature type="transmembrane region" description="Helical" evidence="4">
    <location>
        <begin position="218"/>
        <end position="239"/>
    </location>
</feature>
<dbReference type="Pfam" id="PF12906">
    <property type="entry name" value="RINGv"/>
    <property type="match status" value="1"/>
</dbReference>
<keyword evidence="1" id="KW-0479">Metal-binding</keyword>
<gene>
    <name evidence="6" type="ORF">FMOSSE_LOCUS3398</name>
</gene>
<comment type="caution">
    <text evidence="6">The sequence shown here is derived from an EMBL/GenBank/DDBJ whole genome shotgun (WGS) entry which is preliminary data.</text>
</comment>
<feature type="transmembrane region" description="Helical" evidence="4">
    <location>
        <begin position="167"/>
        <end position="192"/>
    </location>
</feature>
<feature type="domain" description="RING-CH-type" evidence="5">
    <location>
        <begin position="109"/>
        <end position="136"/>
    </location>
</feature>
<evidence type="ECO:0000256" key="2">
    <source>
        <dbReference type="ARBA" id="ARBA00022771"/>
    </source>
</evidence>
<protein>
    <submittedName>
        <fullName evidence="6">3365_t:CDS:1</fullName>
    </submittedName>
</protein>
<evidence type="ECO:0000313" key="7">
    <source>
        <dbReference type="Proteomes" id="UP000789375"/>
    </source>
</evidence>
<organism evidence="6 7">
    <name type="scientific">Funneliformis mosseae</name>
    <name type="common">Endomycorrhizal fungus</name>
    <name type="synonym">Glomus mosseae</name>
    <dbReference type="NCBI Taxonomy" id="27381"/>
    <lineage>
        <taxon>Eukaryota</taxon>
        <taxon>Fungi</taxon>
        <taxon>Fungi incertae sedis</taxon>
        <taxon>Mucoromycota</taxon>
        <taxon>Glomeromycotina</taxon>
        <taxon>Glomeromycetes</taxon>
        <taxon>Glomerales</taxon>
        <taxon>Glomeraceae</taxon>
        <taxon>Funneliformis</taxon>
    </lineage>
</organism>
<evidence type="ECO:0000313" key="6">
    <source>
        <dbReference type="EMBL" id="CAG8488394.1"/>
    </source>
</evidence>
<evidence type="ECO:0000256" key="3">
    <source>
        <dbReference type="ARBA" id="ARBA00022833"/>
    </source>
</evidence>
<dbReference type="Gene3D" id="3.30.40.10">
    <property type="entry name" value="Zinc/RING finger domain, C3HC4 (zinc finger)"/>
    <property type="match status" value="1"/>
</dbReference>
<keyword evidence="2" id="KW-0863">Zinc-finger</keyword>
<name>A0A9N8WL22_FUNMO</name>
<dbReference type="GO" id="GO:0008270">
    <property type="term" value="F:zinc ion binding"/>
    <property type="evidence" value="ECO:0007669"/>
    <property type="project" value="UniProtKB-KW"/>
</dbReference>
<keyword evidence="3" id="KW-0862">Zinc</keyword>
<dbReference type="InterPro" id="IPR013083">
    <property type="entry name" value="Znf_RING/FYVE/PHD"/>
</dbReference>
<proteinExistence type="predicted"/>
<reference evidence="6" key="1">
    <citation type="submission" date="2021-06" db="EMBL/GenBank/DDBJ databases">
        <authorList>
            <person name="Kallberg Y."/>
            <person name="Tangrot J."/>
            <person name="Rosling A."/>
        </authorList>
    </citation>
    <scope>NUCLEOTIDE SEQUENCE</scope>
    <source>
        <strain evidence="6">87-6 pot B 2015</strain>
    </source>
</reference>
<evidence type="ECO:0000256" key="4">
    <source>
        <dbReference type="SAM" id="Phobius"/>
    </source>
</evidence>
<evidence type="ECO:0000259" key="5">
    <source>
        <dbReference type="Pfam" id="PF12906"/>
    </source>
</evidence>